<protein>
    <submittedName>
        <fullName evidence="1">Uncharacterized protein</fullName>
    </submittedName>
</protein>
<proteinExistence type="predicted"/>
<keyword evidence="2" id="KW-1185">Reference proteome</keyword>
<sequence length="251" mass="28981">MFTKFFSITLIYLFNFIKACPLIETNLEFDVLGSGFHRQIFISSHLSSKNRLIGCVLSYRFEIPPGAYLNLRSLKHHFNQRNISSTKHCIFSSFDFDVEKPYNSNSESPQYSSIIIFINSNKFPTKSFLLNDYFYLPVKIRYHSPDPKGINLNADIKFKAPNVFLHCTENNETLLNDINCKRLIQQIPSECGLLTNSKNISAFSLFHKKEGKFKIIQIPVGNQLNLFFVCFVTFCVIIFCTIIIARKTILT</sequence>
<name>A0ACB0ZBP1_MELEN</name>
<accession>A0ACB0ZBP1</accession>
<comment type="caution">
    <text evidence="1">The sequence shown here is derived from an EMBL/GenBank/DDBJ whole genome shotgun (WGS) entry which is preliminary data.</text>
</comment>
<dbReference type="EMBL" id="CAVMJV010000030">
    <property type="protein sequence ID" value="CAK5076459.1"/>
    <property type="molecule type" value="Genomic_DNA"/>
</dbReference>
<reference evidence="1" key="1">
    <citation type="submission" date="2023-11" db="EMBL/GenBank/DDBJ databases">
        <authorList>
            <person name="Poullet M."/>
        </authorList>
    </citation>
    <scope>NUCLEOTIDE SEQUENCE</scope>
    <source>
        <strain evidence="1">E1834</strain>
    </source>
</reference>
<gene>
    <name evidence="1" type="ORF">MENTE1834_LOCUS23325</name>
</gene>
<evidence type="ECO:0000313" key="1">
    <source>
        <dbReference type="EMBL" id="CAK5076459.1"/>
    </source>
</evidence>
<evidence type="ECO:0000313" key="2">
    <source>
        <dbReference type="Proteomes" id="UP001497535"/>
    </source>
</evidence>
<organism evidence="1 2">
    <name type="scientific">Meloidogyne enterolobii</name>
    <name type="common">Root-knot nematode worm</name>
    <name type="synonym">Meloidogyne mayaguensis</name>
    <dbReference type="NCBI Taxonomy" id="390850"/>
    <lineage>
        <taxon>Eukaryota</taxon>
        <taxon>Metazoa</taxon>
        <taxon>Ecdysozoa</taxon>
        <taxon>Nematoda</taxon>
        <taxon>Chromadorea</taxon>
        <taxon>Rhabditida</taxon>
        <taxon>Tylenchina</taxon>
        <taxon>Tylenchomorpha</taxon>
        <taxon>Tylenchoidea</taxon>
        <taxon>Meloidogynidae</taxon>
        <taxon>Meloidogyninae</taxon>
        <taxon>Meloidogyne</taxon>
    </lineage>
</organism>
<dbReference type="Proteomes" id="UP001497535">
    <property type="component" value="Unassembled WGS sequence"/>
</dbReference>